<protein>
    <submittedName>
        <fullName evidence="1">Uncharacterized protein</fullName>
    </submittedName>
</protein>
<accession>A0A0S4JRI7</accession>
<dbReference type="EMBL" id="CYKH01002220">
    <property type="protein sequence ID" value="CUG94128.1"/>
    <property type="molecule type" value="Genomic_DNA"/>
</dbReference>
<dbReference type="OrthoDB" id="268819at2759"/>
<dbReference type="Proteomes" id="UP000051952">
    <property type="component" value="Unassembled WGS sequence"/>
</dbReference>
<evidence type="ECO:0000313" key="2">
    <source>
        <dbReference type="Proteomes" id="UP000051952"/>
    </source>
</evidence>
<name>A0A0S4JRI7_BODSA</name>
<dbReference type="OMA" id="EWMLRWR"/>
<evidence type="ECO:0000313" key="1">
    <source>
        <dbReference type="EMBL" id="CUG94128.1"/>
    </source>
</evidence>
<dbReference type="VEuPathDB" id="TriTrypDB:BSAL_46635"/>
<proteinExistence type="predicted"/>
<reference evidence="2" key="1">
    <citation type="submission" date="2015-09" db="EMBL/GenBank/DDBJ databases">
        <authorList>
            <consortium name="Pathogen Informatics"/>
        </authorList>
    </citation>
    <scope>NUCLEOTIDE SEQUENCE [LARGE SCALE GENOMIC DNA]</scope>
    <source>
        <strain evidence="2">Lake Konstanz</strain>
    </source>
</reference>
<dbReference type="AlphaFoldDB" id="A0A0S4JRI7"/>
<gene>
    <name evidence="1" type="ORF">BSAL_46635</name>
</gene>
<keyword evidence="2" id="KW-1185">Reference proteome</keyword>
<organism evidence="1 2">
    <name type="scientific">Bodo saltans</name>
    <name type="common">Flagellated protozoan</name>
    <dbReference type="NCBI Taxonomy" id="75058"/>
    <lineage>
        <taxon>Eukaryota</taxon>
        <taxon>Discoba</taxon>
        <taxon>Euglenozoa</taxon>
        <taxon>Kinetoplastea</taxon>
        <taxon>Metakinetoplastina</taxon>
        <taxon>Eubodonida</taxon>
        <taxon>Bodonidae</taxon>
        <taxon>Bodo</taxon>
    </lineage>
</organism>
<sequence>MGKPEITLQHLDEWMIRWRKYQTESDWQIEVNRQWWRQTNYGIASSVFVLTGLWTAGTATVNRWFSAPHFFDIGIDVAIKDKLKTTLNSTYRYTPQGFGRVAIIGLPTYFTFVGLEHWQEGRRLNSYLKQSTVFGEQARRFVNNGKIEEFLAVNIKASLPESQSKVYA</sequence>